<feature type="domain" description="TonB-dependent receptor-like beta-barrel" evidence="11">
    <location>
        <begin position="318"/>
        <end position="860"/>
    </location>
</feature>
<dbReference type="Gene3D" id="2.40.170.20">
    <property type="entry name" value="TonB-dependent receptor, beta-barrel domain"/>
    <property type="match status" value="1"/>
</dbReference>
<dbReference type="InterPro" id="IPR037066">
    <property type="entry name" value="Plug_dom_sf"/>
</dbReference>
<proteinExistence type="inferred from homology"/>
<dbReference type="Pfam" id="PF07715">
    <property type="entry name" value="Plug"/>
    <property type="match status" value="1"/>
</dbReference>
<keyword evidence="3 8" id="KW-1134">Transmembrane beta strand</keyword>
<keyword evidence="13" id="KW-0675">Receptor</keyword>
<evidence type="ECO:0000259" key="12">
    <source>
        <dbReference type="Pfam" id="PF07715"/>
    </source>
</evidence>
<keyword evidence="5 9" id="KW-0798">TonB box</keyword>
<dbReference type="PROSITE" id="PS52016">
    <property type="entry name" value="TONB_DEPENDENT_REC_3"/>
    <property type="match status" value="1"/>
</dbReference>
<evidence type="ECO:0000256" key="3">
    <source>
        <dbReference type="ARBA" id="ARBA00022452"/>
    </source>
</evidence>
<protein>
    <submittedName>
        <fullName evidence="13">TonB-dependent receptor</fullName>
    </submittedName>
</protein>
<evidence type="ECO:0000256" key="9">
    <source>
        <dbReference type="RuleBase" id="RU003357"/>
    </source>
</evidence>
<dbReference type="InterPro" id="IPR039426">
    <property type="entry name" value="TonB-dep_rcpt-like"/>
</dbReference>
<keyword evidence="4 8" id="KW-0812">Transmembrane</keyword>
<dbReference type="AlphaFoldDB" id="A0A0B8ZCD3"/>
<keyword evidence="2 8" id="KW-0813">Transport</keyword>
<dbReference type="STRING" id="48936.NJ75_03538"/>
<dbReference type="Proteomes" id="UP000031338">
    <property type="component" value="Unassembled WGS sequence"/>
</dbReference>
<comment type="caution">
    <text evidence="13">The sequence shown here is derived from an EMBL/GenBank/DDBJ whole genome shotgun (WGS) entry which is preliminary data.</text>
</comment>
<dbReference type="PATRIC" id="fig|48936.3.peg.3568"/>
<dbReference type="Gene3D" id="2.170.130.10">
    <property type="entry name" value="TonB-dependent receptor, plug domain"/>
    <property type="match status" value="1"/>
</dbReference>
<feature type="domain" description="TonB-dependent receptor plug" evidence="12">
    <location>
        <begin position="63"/>
        <end position="174"/>
    </location>
</feature>
<dbReference type="InterPro" id="IPR036942">
    <property type="entry name" value="Beta-barrel_TonB_sf"/>
</dbReference>
<evidence type="ECO:0000259" key="11">
    <source>
        <dbReference type="Pfam" id="PF00593"/>
    </source>
</evidence>
<evidence type="ECO:0000256" key="4">
    <source>
        <dbReference type="ARBA" id="ARBA00022692"/>
    </source>
</evidence>
<name>A0A0B8ZCD3_9SPHN</name>
<comment type="subcellular location">
    <subcellularLocation>
        <location evidence="1 8">Cell outer membrane</location>
        <topology evidence="1 8">Multi-pass membrane protein</topology>
    </subcellularLocation>
</comment>
<dbReference type="EMBL" id="JRVC01000020">
    <property type="protein sequence ID" value="KHS43918.1"/>
    <property type="molecule type" value="Genomic_DNA"/>
</dbReference>
<evidence type="ECO:0000256" key="5">
    <source>
        <dbReference type="ARBA" id="ARBA00023077"/>
    </source>
</evidence>
<evidence type="ECO:0000256" key="7">
    <source>
        <dbReference type="ARBA" id="ARBA00023237"/>
    </source>
</evidence>
<evidence type="ECO:0000313" key="14">
    <source>
        <dbReference type="Proteomes" id="UP000031338"/>
    </source>
</evidence>
<accession>A0A0B8ZCD3</accession>
<dbReference type="InterPro" id="IPR012910">
    <property type="entry name" value="Plug_dom"/>
</dbReference>
<evidence type="ECO:0000256" key="6">
    <source>
        <dbReference type="ARBA" id="ARBA00023136"/>
    </source>
</evidence>
<dbReference type="Pfam" id="PF00593">
    <property type="entry name" value="TonB_dep_Rec_b-barrel"/>
    <property type="match status" value="1"/>
</dbReference>
<gene>
    <name evidence="13" type="ORF">NJ75_03538</name>
</gene>
<keyword evidence="7 8" id="KW-0998">Cell outer membrane</keyword>
<evidence type="ECO:0000256" key="2">
    <source>
        <dbReference type="ARBA" id="ARBA00022448"/>
    </source>
</evidence>
<feature type="signal peptide" evidence="10">
    <location>
        <begin position="1"/>
        <end position="30"/>
    </location>
</feature>
<keyword evidence="10" id="KW-0732">Signal</keyword>
<evidence type="ECO:0000256" key="1">
    <source>
        <dbReference type="ARBA" id="ARBA00004571"/>
    </source>
</evidence>
<dbReference type="GO" id="GO:0009279">
    <property type="term" value="C:cell outer membrane"/>
    <property type="evidence" value="ECO:0007669"/>
    <property type="project" value="UniProtKB-SubCell"/>
</dbReference>
<sequence length="900" mass="96451">MKGKRIGASRAMLKLGCCALAITLSGAAFAQEAAQDTPEEGAASNAEIIVTGSRVRGEAPVGSTVTTLGRKEIEASSQVTVDRMIKEIPQVFDLGVSENSRGQSGGSGNITYGNSVNLRGIGPYATLVLVDGHRVTNNSRSIDPSVIPSLGIERVEVVADGASAIYGSDAVAGVVNLIPRRSLDGGEVFARTGISSRGDFHEYTLGAALGKVFERGQIMVAYEHVERSNLSGDDRDFFTSDQRRFGGGDYRIVRCAPGNINANGTSYAIPSSGVTQATAGSLTAGSLNKCDELDNQDLIPRQKYDSVNSTGRYELTDWLDVFYDGFYSKRSFYRISAYSNARLTVPQTNAFFVRPDGFTGSSYTLDYNFRNDLPTNDSYGYARSWQITPGIKAKLPGGWEAEALFGYGKTNDFSGSYFGVNNAALNAALASSNPATAFDPYGLGRTSQAVLDGIANQIFLAPTNGRLRTYEARLNGGLFALPGGEVKLATGYERQDFKVALGSARGAPTNPITFRNFGRKVDSFYGELFIPVFGPDNAMPGFQRLEINAAVRHDKYSDVGSTTNPKFGVNWVPVDGIKLRGSYGTSFRAPTIPEIYGNSNNLFGQSYQNPAGGAPLQGYALSGPNLDLKPETATSWSVGADFEPTRNLRFSVTYWDVNYKNQVLANLSNLAILGTEAQYAGTGIILRGTDAATRVQQLLAQGVTLAGGSFPGGNPANVTLFVDGRSQNLGVSITRGIDFTATWRAELGSEDALTFNASGTYLTKYRVALTPKAPLIDRLDFIFNPLKFKARGSVTWDHGPFSARVQAIHVGGYFNNLTVGGQNVKSYTPVDLNLTFRIGDQQASGFFEKGMTLGLEVRNVFDTDPPYVNLAPSGNGSGGYDATASDPIGRLFAVSLRKSF</sequence>
<organism evidence="13 14">
    <name type="scientific">Novosphingobium subterraneum</name>
    <dbReference type="NCBI Taxonomy" id="48936"/>
    <lineage>
        <taxon>Bacteria</taxon>
        <taxon>Pseudomonadati</taxon>
        <taxon>Pseudomonadota</taxon>
        <taxon>Alphaproteobacteria</taxon>
        <taxon>Sphingomonadales</taxon>
        <taxon>Sphingomonadaceae</taxon>
        <taxon>Novosphingobium</taxon>
    </lineage>
</organism>
<evidence type="ECO:0000256" key="8">
    <source>
        <dbReference type="PROSITE-ProRule" id="PRU01360"/>
    </source>
</evidence>
<evidence type="ECO:0000256" key="10">
    <source>
        <dbReference type="SAM" id="SignalP"/>
    </source>
</evidence>
<comment type="similarity">
    <text evidence="8 9">Belongs to the TonB-dependent receptor family.</text>
</comment>
<reference evidence="13 14" key="1">
    <citation type="submission" date="2014-10" db="EMBL/GenBank/DDBJ databases">
        <title>Draft genome sequence of Novosphingobium subterraneum DSM 12447.</title>
        <authorList>
            <person name="Gan H.M."/>
            <person name="Gan H.Y."/>
            <person name="Savka M.A."/>
        </authorList>
    </citation>
    <scope>NUCLEOTIDE SEQUENCE [LARGE SCALE GENOMIC DNA]</scope>
    <source>
        <strain evidence="13 14">DSM 12447</strain>
    </source>
</reference>
<feature type="chain" id="PRO_5002126900" evidence="10">
    <location>
        <begin position="31"/>
        <end position="900"/>
    </location>
</feature>
<dbReference type="PANTHER" id="PTHR47234:SF2">
    <property type="entry name" value="TONB-DEPENDENT RECEPTOR"/>
    <property type="match status" value="1"/>
</dbReference>
<dbReference type="RefSeq" id="WP_052242616.1">
    <property type="nucleotide sequence ID" value="NZ_JRVC01000020.1"/>
</dbReference>
<keyword evidence="6 8" id="KW-0472">Membrane</keyword>
<dbReference type="PANTHER" id="PTHR47234">
    <property type="match status" value="1"/>
</dbReference>
<evidence type="ECO:0000313" key="13">
    <source>
        <dbReference type="EMBL" id="KHS43918.1"/>
    </source>
</evidence>
<keyword evidence="14" id="KW-1185">Reference proteome</keyword>
<dbReference type="InterPro" id="IPR000531">
    <property type="entry name" value="Beta-barrel_TonB"/>
</dbReference>
<dbReference type="SUPFAM" id="SSF56935">
    <property type="entry name" value="Porins"/>
    <property type="match status" value="1"/>
</dbReference>